<gene>
    <name evidence="2" type="ORF">BHE90_017759</name>
</gene>
<evidence type="ECO:0000313" key="2">
    <source>
        <dbReference type="EMBL" id="RTE67867.1"/>
    </source>
</evidence>
<dbReference type="Pfam" id="PF13449">
    <property type="entry name" value="Phytase-like"/>
    <property type="match status" value="1"/>
</dbReference>
<comment type="caution">
    <text evidence="2">The sequence shown here is derived from an EMBL/GenBank/DDBJ whole genome shotgun (WGS) entry which is preliminary data.</text>
</comment>
<dbReference type="InterPro" id="IPR027372">
    <property type="entry name" value="Phytase-like_dom"/>
</dbReference>
<dbReference type="PIRSF" id="PIRSF031900">
    <property type="entry name" value="UCP031900"/>
    <property type="match status" value="1"/>
</dbReference>
<evidence type="ECO:0000313" key="3">
    <source>
        <dbReference type="Proteomes" id="UP000287124"/>
    </source>
</evidence>
<feature type="domain" description="Phytase-like" evidence="1">
    <location>
        <begin position="90"/>
        <end position="331"/>
    </location>
</feature>
<name>A0A430KWI9_9HYPO</name>
<evidence type="ECO:0000259" key="1">
    <source>
        <dbReference type="Pfam" id="PF13449"/>
    </source>
</evidence>
<accession>A0A430KWI9</accession>
<protein>
    <recommendedName>
        <fullName evidence="1">Phytase-like domain-containing protein</fullName>
    </recommendedName>
</protein>
<dbReference type="InterPro" id="IPR014567">
    <property type="entry name" value="UCP031900"/>
</dbReference>
<dbReference type="EMBL" id="MIKF01001658">
    <property type="protein sequence ID" value="RTE67867.1"/>
    <property type="molecule type" value="Genomic_DNA"/>
</dbReference>
<sequence>PPFIVASARRIAVACRCWLPQGRGMRILWSVLFALLFVPDSTVPGRRVRLGTDPHFRAVPVMLDPARPDLTRVGDLVWLGGVQLRSRDPQFGGFSSLSVAGDRFTLLSDSSDIVRFTMGSDWKVRDPSFAELPAGPGTGWFKRDRDSESMSIDRKTGAIWVGFESYNEFWRYDSRFRRAEAHGAPPVMSKWPENEGPEAMTLLPTGGMVTIAETKPWPKASGRGGIVFLGDPVQRPRWGYRFNYLPPRGYDPSDMTVLPDGRWLILNRRFAGARFSNVLTVVDPAQVRPGATVRGRDIATLAAPLIHDNFEGVAVTREGAATIIWLVSDDNQLSLQRSLLLKFRLDPVAPKRNRS</sequence>
<reference evidence="2 3" key="1">
    <citation type="submission" date="2017-06" db="EMBL/GenBank/DDBJ databases">
        <title>Comparative genomic analysis of Ambrosia Fusariam Clade fungi.</title>
        <authorList>
            <person name="Stajich J.E."/>
            <person name="Carrillo J."/>
            <person name="Kijimoto T."/>
            <person name="Eskalen A."/>
            <person name="O'Donnell K."/>
            <person name="Kasson M."/>
        </authorList>
    </citation>
    <scope>NUCLEOTIDE SEQUENCE [LARGE SCALE GENOMIC DNA]</scope>
    <source>
        <strain evidence="2 3">UCR1854</strain>
    </source>
</reference>
<proteinExistence type="predicted"/>
<dbReference type="Proteomes" id="UP000287124">
    <property type="component" value="Unassembled WGS sequence"/>
</dbReference>
<organism evidence="2 3">
    <name type="scientific">Fusarium euwallaceae</name>
    <dbReference type="NCBI Taxonomy" id="1147111"/>
    <lineage>
        <taxon>Eukaryota</taxon>
        <taxon>Fungi</taxon>
        <taxon>Dikarya</taxon>
        <taxon>Ascomycota</taxon>
        <taxon>Pezizomycotina</taxon>
        <taxon>Sordariomycetes</taxon>
        <taxon>Hypocreomycetidae</taxon>
        <taxon>Hypocreales</taxon>
        <taxon>Nectriaceae</taxon>
        <taxon>Fusarium</taxon>
        <taxon>Fusarium solani species complex</taxon>
    </lineage>
</organism>
<feature type="non-terminal residue" evidence="2">
    <location>
        <position position="1"/>
    </location>
</feature>
<keyword evidence="3" id="KW-1185">Reference proteome</keyword>
<dbReference type="AlphaFoldDB" id="A0A430KWI9"/>